<evidence type="ECO:0000313" key="6">
    <source>
        <dbReference type="Proteomes" id="UP000198312"/>
    </source>
</evidence>
<dbReference type="SUPFAM" id="SSF55248">
    <property type="entry name" value="PCD-like"/>
    <property type="match status" value="1"/>
</dbReference>
<evidence type="ECO:0000256" key="4">
    <source>
        <dbReference type="ARBA" id="ARBA00023239"/>
    </source>
</evidence>
<evidence type="ECO:0000256" key="3">
    <source>
        <dbReference type="ARBA" id="ARBA00013252"/>
    </source>
</evidence>
<accession>A0A220U8X1</accession>
<dbReference type="GO" id="GO:0006729">
    <property type="term" value="P:tetrahydrobiopterin biosynthetic process"/>
    <property type="evidence" value="ECO:0007669"/>
    <property type="project" value="InterPro"/>
</dbReference>
<dbReference type="EC" id="4.2.1.96" evidence="3"/>
<dbReference type="PANTHER" id="PTHR12599">
    <property type="entry name" value="PTERIN-4-ALPHA-CARBINOLAMINE DEHYDRATASE"/>
    <property type="match status" value="1"/>
</dbReference>
<dbReference type="CDD" id="cd00488">
    <property type="entry name" value="PCD_DCoH"/>
    <property type="match status" value="1"/>
</dbReference>
<dbReference type="Gene3D" id="3.30.1360.20">
    <property type="entry name" value="Transcriptional coactivator/pterin dehydratase"/>
    <property type="match status" value="1"/>
</dbReference>
<evidence type="ECO:0000256" key="2">
    <source>
        <dbReference type="ARBA" id="ARBA00006472"/>
    </source>
</evidence>
<dbReference type="GO" id="GO:0008124">
    <property type="term" value="F:4-alpha-hydroxytetrahydrobiopterin dehydratase activity"/>
    <property type="evidence" value="ECO:0007669"/>
    <property type="project" value="UniProtKB-EC"/>
</dbReference>
<evidence type="ECO:0000313" key="5">
    <source>
        <dbReference type="EMBL" id="ASK64301.1"/>
    </source>
</evidence>
<dbReference type="PANTHER" id="PTHR12599:SF0">
    <property type="entry name" value="PTERIN-4-ALPHA-CARBINOLAMINE DEHYDRATASE"/>
    <property type="match status" value="1"/>
</dbReference>
<proteinExistence type="inferred from homology"/>
<dbReference type="AlphaFoldDB" id="A0A220U8X1"/>
<dbReference type="Proteomes" id="UP000198312">
    <property type="component" value="Chromosome"/>
</dbReference>
<comment type="catalytic activity">
    <reaction evidence="1">
        <text>(4aS,6R)-4a-hydroxy-L-erythro-5,6,7,8-tetrahydrobiopterin = (6R)-L-erythro-6,7-dihydrobiopterin + H2O</text>
        <dbReference type="Rhea" id="RHEA:11920"/>
        <dbReference type="ChEBI" id="CHEBI:15377"/>
        <dbReference type="ChEBI" id="CHEBI:15642"/>
        <dbReference type="ChEBI" id="CHEBI:43120"/>
        <dbReference type="EC" id="4.2.1.96"/>
    </reaction>
</comment>
<dbReference type="KEGG" id="vil:CFK37_06410"/>
<reference evidence="5 6" key="1">
    <citation type="submission" date="2017-07" db="EMBL/GenBank/DDBJ databases">
        <title>Virgibacillus sp. LM2416.</title>
        <authorList>
            <person name="Tak E.J."/>
            <person name="Bae J.-W."/>
        </authorList>
    </citation>
    <scope>NUCLEOTIDE SEQUENCE [LARGE SCALE GENOMIC DNA]</scope>
    <source>
        <strain evidence="5 6">LM2416</strain>
    </source>
</reference>
<dbReference type="OrthoDB" id="9800108at2"/>
<evidence type="ECO:0000256" key="1">
    <source>
        <dbReference type="ARBA" id="ARBA00001554"/>
    </source>
</evidence>
<dbReference type="Pfam" id="PF01329">
    <property type="entry name" value="Pterin_4a"/>
    <property type="match status" value="1"/>
</dbReference>
<protein>
    <recommendedName>
        <fullName evidence="3">4a-hydroxytetrahydrobiopterin dehydratase</fullName>
        <ecNumber evidence="3">4.2.1.96</ecNumber>
    </recommendedName>
</protein>
<gene>
    <name evidence="5" type="ORF">CFK37_06410</name>
</gene>
<dbReference type="RefSeq" id="WP_089063551.1">
    <property type="nucleotide sequence ID" value="NZ_CP022315.1"/>
</dbReference>
<dbReference type="InterPro" id="IPR001533">
    <property type="entry name" value="Pterin_deHydtase"/>
</dbReference>
<sequence>MTEEQVNNELAGLTDWNLIDEKWIERIYRFKKYLAGVRFVDKVAESAENKQHHPLIAIDYKKVSVKFSSWQEKGLTSVDFEMAKRVDVIYEELEQ</sequence>
<dbReference type="InterPro" id="IPR036428">
    <property type="entry name" value="PCD_sf"/>
</dbReference>
<keyword evidence="6" id="KW-1185">Reference proteome</keyword>
<keyword evidence="4" id="KW-0456">Lyase</keyword>
<name>A0A220U8X1_9BACI</name>
<organism evidence="5 6">
    <name type="scientific">Virgibacillus phasianinus</name>
    <dbReference type="NCBI Taxonomy" id="2017483"/>
    <lineage>
        <taxon>Bacteria</taxon>
        <taxon>Bacillati</taxon>
        <taxon>Bacillota</taxon>
        <taxon>Bacilli</taxon>
        <taxon>Bacillales</taxon>
        <taxon>Bacillaceae</taxon>
        <taxon>Virgibacillus</taxon>
    </lineage>
</organism>
<dbReference type="EMBL" id="CP022315">
    <property type="protein sequence ID" value="ASK64301.1"/>
    <property type="molecule type" value="Genomic_DNA"/>
</dbReference>
<comment type="similarity">
    <text evidence="2">Belongs to the pterin-4-alpha-carbinolamine dehydratase family.</text>
</comment>
<dbReference type="NCBIfam" id="NF002017">
    <property type="entry name" value="PRK00823.1-2"/>
    <property type="match status" value="1"/>
</dbReference>